<feature type="active site" description="Tele-phosphohistidine intermediate" evidence="3">
    <location>
        <position position="9"/>
    </location>
</feature>
<name>A0A934SQG2_9BURK</name>
<dbReference type="Proteomes" id="UP000622890">
    <property type="component" value="Unassembled WGS sequence"/>
</dbReference>
<dbReference type="InterPro" id="IPR001345">
    <property type="entry name" value="PG/BPGM_mutase_AS"/>
</dbReference>
<dbReference type="CDD" id="cd07067">
    <property type="entry name" value="HP_PGM_like"/>
    <property type="match status" value="1"/>
</dbReference>
<dbReference type="PANTHER" id="PTHR48100:SF1">
    <property type="entry name" value="HISTIDINE PHOSPHATASE FAMILY PROTEIN-RELATED"/>
    <property type="match status" value="1"/>
</dbReference>
<dbReference type="InterPro" id="IPR050275">
    <property type="entry name" value="PGM_Phosphatase"/>
</dbReference>
<dbReference type="GO" id="GO:0005737">
    <property type="term" value="C:cytoplasm"/>
    <property type="evidence" value="ECO:0007669"/>
    <property type="project" value="TreeGrafter"/>
</dbReference>
<dbReference type="SMART" id="SM00855">
    <property type="entry name" value="PGAM"/>
    <property type="match status" value="1"/>
</dbReference>
<evidence type="ECO:0000313" key="5">
    <source>
        <dbReference type="EMBL" id="MBK4734715.1"/>
    </source>
</evidence>
<evidence type="ECO:0000256" key="2">
    <source>
        <dbReference type="ARBA" id="ARBA00023235"/>
    </source>
</evidence>
<evidence type="ECO:0000256" key="1">
    <source>
        <dbReference type="ARBA" id="ARBA00023152"/>
    </source>
</evidence>
<feature type="binding site" evidence="4">
    <location>
        <begin position="8"/>
        <end position="15"/>
    </location>
    <ligand>
        <name>substrate</name>
    </ligand>
</feature>
<evidence type="ECO:0000256" key="4">
    <source>
        <dbReference type="PIRSR" id="PIRSR613078-2"/>
    </source>
</evidence>
<evidence type="ECO:0000313" key="6">
    <source>
        <dbReference type="Proteomes" id="UP000622890"/>
    </source>
</evidence>
<protein>
    <submittedName>
        <fullName evidence="5">Histidine phosphatase family protein</fullName>
    </submittedName>
</protein>
<keyword evidence="6" id="KW-1185">Reference proteome</keyword>
<dbReference type="PANTHER" id="PTHR48100">
    <property type="entry name" value="BROAD-SPECIFICITY PHOSPHATASE YOR283W-RELATED"/>
    <property type="match status" value="1"/>
</dbReference>
<dbReference type="SUPFAM" id="SSF53254">
    <property type="entry name" value="Phosphoglycerate mutase-like"/>
    <property type="match status" value="1"/>
</dbReference>
<proteinExistence type="predicted"/>
<dbReference type="RefSeq" id="WP_200591499.1">
    <property type="nucleotide sequence ID" value="NZ_JAEPBG010000003.1"/>
</dbReference>
<dbReference type="PROSITE" id="PS00175">
    <property type="entry name" value="PG_MUTASE"/>
    <property type="match status" value="1"/>
</dbReference>
<feature type="active site" description="Proton donor/acceptor" evidence="3">
    <location>
        <position position="82"/>
    </location>
</feature>
<dbReference type="Pfam" id="PF00300">
    <property type="entry name" value="His_Phos_1"/>
    <property type="match status" value="1"/>
</dbReference>
<dbReference type="InterPro" id="IPR013078">
    <property type="entry name" value="His_Pase_superF_clade-1"/>
</dbReference>
<comment type="caution">
    <text evidence="5">The sequence shown here is derived from an EMBL/GenBank/DDBJ whole genome shotgun (WGS) entry which is preliminary data.</text>
</comment>
<feature type="binding site" evidence="4">
    <location>
        <position position="58"/>
    </location>
    <ligand>
        <name>substrate</name>
    </ligand>
</feature>
<dbReference type="AlphaFoldDB" id="A0A934SQG2"/>
<gene>
    <name evidence="5" type="ORF">JJB74_08880</name>
</gene>
<dbReference type="Gene3D" id="3.40.50.1240">
    <property type="entry name" value="Phosphoglycerate mutase-like"/>
    <property type="match status" value="1"/>
</dbReference>
<dbReference type="EMBL" id="JAEPBG010000003">
    <property type="protein sequence ID" value="MBK4734715.1"/>
    <property type="molecule type" value="Genomic_DNA"/>
</dbReference>
<evidence type="ECO:0000256" key="3">
    <source>
        <dbReference type="PIRSR" id="PIRSR613078-1"/>
    </source>
</evidence>
<dbReference type="InterPro" id="IPR029033">
    <property type="entry name" value="His_PPase_superfam"/>
</dbReference>
<keyword evidence="1" id="KW-0324">Glycolysis</keyword>
<dbReference type="GO" id="GO:0016791">
    <property type="term" value="F:phosphatase activity"/>
    <property type="evidence" value="ECO:0007669"/>
    <property type="project" value="TreeGrafter"/>
</dbReference>
<accession>A0A934SQG2</accession>
<organism evidence="5 6">
    <name type="scientific">Noviherbaspirillum pedocola</name>
    <dbReference type="NCBI Taxonomy" id="2801341"/>
    <lineage>
        <taxon>Bacteria</taxon>
        <taxon>Pseudomonadati</taxon>
        <taxon>Pseudomonadota</taxon>
        <taxon>Betaproteobacteria</taxon>
        <taxon>Burkholderiales</taxon>
        <taxon>Oxalobacteraceae</taxon>
        <taxon>Noviherbaspirillum</taxon>
    </lineage>
</organism>
<sequence>MTEILLIRHGETAWNAERRLQGHLDIPLNAHGERQAQAMARALQDTPLDAIYSSDLQRACATAQPLAEVHGLPLQLDMSLRERCFGAFEGLLYEELEMRFPVAYAQWRARDPDARFPAGERRAETLNEFYRRAVEAVQGIAERNPGRRIAVVTHGGVLDCLHRAAHNTGLAAARHFDVLNAAINRLRWTGVGFEVLSWAENGHLVAAMDELGH</sequence>
<reference evidence="5" key="1">
    <citation type="submission" date="2021-01" db="EMBL/GenBank/DDBJ databases">
        <title>Genome sequence of strain Noviherbaspirillum sp. DKR-6.</title>
        <authorList>
            <person name="Chaudhary D.K."/>
        </authorList>
    </citation>
    <scope>NUCLEOTIDE SEQUENCE</scope>
    <source>
        <strain evidence="5">DKR-6</strain>
    </source>
</reference>
<keyword evidence="2" id="KW-0413">Isomerase</keyword>